<dbReference type="InterPro" id="IPR000073">
    <property type="entry name" value="AB_hydrolase_1"/>
</dbReference>
<dbReference type="GeneID" id="37641891"/>
<organism evidence="3 6">
    <name type="scientific">Natrarchaeobaculum sulfurireducens</name>
    <dbReference type="NCBI Taxonomy" id="2044521"/>
    <lineage>
        <taxon>Archaea</taxon>
        <taxon>Methanobacteriati</taxon>
        <taxon>Methanobacteriota</taxon>
        <taxon>Stenosarchaea group</taxon>
        <taxon>Halobacteria</taxon>
        <taxon>Halobacteriales</taxon>
        <taxon>Natrialbaceae</taxon>
        <taxon>Natrarchaeobaculum</taxon>
    </lineage>
</organism>
<dbReference type="AlphaFoldDB" id="A0A346PG82"/>
<evidence type="ECO:0000313" key="3">
    <source>
        <dbReference type="EMBL" id="AXR78527.1"/>
    </source>
</evidence>
<dbReference type="KEGG" id="nan:AArc1_2211"/>
<dbReference type="EC" id="3.8.1.5" evidence="4"/>
<dbReference type="Proteomes" id="UP000258613">
    <property type="component" value="Chromosome"/>
</dbReference>
<dbReference type="RefSeq" id="WP_117364584.1">
    <property type="nucleotide sequence ID" value="NZ_CP024047.1"/>
</dbReference>
<dbReference type="KEGG" id="nag:AArcMg_1406"/>
<evidence type="ECO:0000256" key="1">
    <source>
        <dbReference type="ARBA" id="ARBA00022801"/>
    </source>
</evidence>
<accession>A0A346PG82</accession>
<dbReference type="InterPro" id="IPR050266">
    <property type="entry name" value="AB_hydrolase_sf"/>
</dbReference>
<dbReference type="GO" id="GO:0018786">
    <property type="term" value="F:haloalkane dehalogenase activity"/>
    <property type="evidence" value="ECO:0007669"/>
    <property type="project" value="UniProtKB-EC"/>
</dbReference>
<keyword evidence="5" id="KW-1185">Reference proteome</keyword>
<evidence type="ECO:0000313" key="4">
    <source>
        <dbReference type="EMBL" id="AXR81421.1"/>
    </source>
</evidence>
<keyword evidence="1 3" id="KW-0378">Hydrolase</keyword>
<dbReference type="PRINTS" id="PR00111">
    <property type="entry name" value="ABHYDROLASE"/>
</dbReference>
<dbReference type="Gene3D" id="3.40.50.1820">
    <property type="entry name" value="alpha/beta hydrolase"/>
    <property type="match status" value="1"/>
</dbReference>
<dbReference type="EMBL" id="CP027033">
    <property type="protein sequence ID" value="AXR81421.1"/>
    <property type="molecule type" value="Genomic_DNA"/>
</dbReference>
<dbReference type="PANTHER" id="PTHR43798:SF31">
    <property type="entry name" value="AB HYDROLASE SUPERFAMILY PROTEIN YCLE"/>
    <property type="match status" value="1"/>
</dbReference>
<dbReference type="OrthoDB" id="7466at2157"/>
<dbReference type="SUPFAM" id="SSF53474">
    <property type="entry name" value="alpha/beta-Hydrolases"/>
    <property type="match status" value="1"/>
</dbReference>
<dbReference type="Proteomes" id="UP000258707">
    <property type="component" value="Chromosome"/>
</dbReference>
<accession>A0A346PPH6</accession>
<reference evidence="3" key="3">
    <citation type="journal article" date="2019" name="Int. J. Syst. Evol. Microbiol.">
        <title>Natronolimnobius sulfurireducens sp. nov. and Halalkaliarchaeum desulfuricum gen. nov., sp. nov., the first sulfur-respiring alkaliphilic haloarchaea from hypersaline alkaline lakes.</title>
        <authorList>
            <person name="Sorokin D.Y."/>
            <person name="Yakimov M."/>
            <person name="Messina E."/>
            <person name="Merkel A.Y."/>
            <person name="Bale N.J."/>
            <person name="Sinninghe Damste J.S."/>
        </authorList>
    </citation>
    <scope>NUCLEOTIDE SEQUENCE</scope>
    <source>
        <strain evidence="4">AArc-Mg</strain>
        <strain evidence="3">AArc1</strain>
    </source>
</reference>
<feature type="domain" description="AB hydrolase-1" evidence="2">
    <location>
        <begin position="20"/>
        <end position="255"/>
    </location>
</feature>
<dbReference type="GO" id="GO:0016020">
    <property type="term" value="C:membrane"/>
    <property type="evidence" value="ECO:0007669"/>
    <property type="project" value="TreeGrafter"/>
</dbReference>
<reference evidence="5" key="2">
    <citation type="submission" date="2018-02" db="EMBL/GenBank/DDBJ databases">
        <title>Phenotypic and genomic properties of facultatively anaerobic sulfur-reducing natronoarchaea from hypersaline soda lakes.</title>
        <authorList>
            <person name="Sorokin D.Y."/>
            <person name="Kublanov I.V."/>
            <person name="Roman P."/>
            <person name="Sinninghe Damste J.S."/>
            <person name="Golyshin P.N."/>
            <person name="Rojo D."/>
            <person name="Ciordia S."/>
            <person name="Mena M.D.C."/>
            <person name="Ferrer M."/>
            <person name="Messina E."/>
            <person name="Smedile F."/>
            <person name="La Spada G."/>
            <person name="La Cono V."/>
            <person name="Yakimov M.M."/>
        </authorList>
    </citation>
    <scope>NUCLEOTIDE SEQUENCE [LARGE SCALE GENOMIC DNA]</scope>
    <source>
        <strain evidence="5">AArc-Mg</strain>
    </source>
</reference>
<dbReference type="InterPro" id="IPR029058">
    <property type="entry name" value="AB_hydrolase_fold"/>
</dbReference>
<dbReference type="Pfam" id="PF00561">
    <property type="entry name" value="Abhydrolase_1"/>
    <property type="match status" value="1"/>
</dbReference>
<protein>
    <submittedName>
        <fullName evidence="4">Alpha/beta hydrolase fold</fullName>
        <ecNumber evidence="4">3.8.1.5</ecNumber>
    </submittedName>
    <submittedName>
        <fullName evidence="3">Alpha/beta superfamily hydrolase</fullName>
    </submittedName>
</protein>
<evidence type="ECO:0000313" key="5">
    <source>
        <dbReference type="Proteomes" id="UP000258613"/>
    </source>
</evidence>
<name>A0A346PG82_9EURY</name>
<sequence length="275" mass="30029">MAELSLDDGTLWYERTGEGPPLVFVHGGWMNGQAWQPQVEHFAEDYQVITLDVRGHGRTGPTDATRYTIDLFTDDLERLLSHLEIERPTLCGLSLGSMVVQEYLSRYPDRATGAVLAGAVRSMPPVDLPSGMKPFLSPTPALATALSLTGPRTTFRSLLVSIQGTTGEQWLSVDPAVRAQALEAVDDVSRSEFRKIFEALFRYDPSDLTGVSTPTLVVHGEQEAPLVKGQGEAIVSEVDNGQRFTFDNAGHLVNQDRPVAFNDATGAFLDRIDVA</sequence>
<dbReference type="PANTHER" id="PTHR43798">
    <property type="entry name" value="MONOACYLGLYCEROL LIPASE"/>
    <property type="match status" value="1"/>
</dbReference>
<evidence type="ECO:0000259" key="2">
    <source>
        <dbReference type="Pfam" id="PF00561"/>
    </source>
</evidence>
<dbReference type="EMBL" id="CP024047">
    <property type="protein sequence ID" value="AXR78527.1"/>
    <property type="molecule type" value="Genomic_DNA"/>
</dbReference>
<reference evidence="6" key="1">
    <citation type="submission" date="2017-10" db="EMBL/GenBank/DDBJ databases">
        <title>Phenotypic and genomic properties of facultatively anaerobic sulfur-reducing natronoarchaea from hypersaline soda lakes.</title>
        <authorList>
            <person name="Sorokin D.Y."/>
            <person name="Kublanov I.V."/>
            <person name="Roman P."/>
            <person name="Sinninghe Damste J.S."/>
            <person name="Golyshin P.N."/>
            <person name="Rojo D."/>
            <person name="Ciordia S."/>
            <person name="Mena Md.C."/>
            <person name="Ferrer M."/>
            <person name="Messina E."/>
            <person name="Smedile F."/>
            <person name="La Spada G."/>
            <person name="La Cono V."/>
            <person name="Yakimov M.M."/>
        </authorList>
    </citation>
    <scope>NUCLEOTIDE SEQUENCE [LARGE SCALE GENOMIC DNA]</scope>
    <source>
        <strain evidence="6">AArc1</strain>
    </source>
</reference>
<evidence type="ECO:0000313" key="6">
    <source>
        <dbReference type="Proteomes" id="UP000258707"/>
    </source>
</evidence>
<proteinExistence type="predicted"/>
<gene>
    <name evidence="3" type="ORF">AArc1_2211</name>
    <name evidence="4" type="ORF">AArcMg_1406</name>
</gene>